<feature type="region of interest" description="Disordered" evidence="1">
    <location>
        <begin position="228"/>
        <end position="253"/>
    </location>
</feature>
<name>A3QEY4_SHELP</name>
<accession>A3QEY4</accession>
<evidence type="ECO:0000256" key="1">
    <source>
        <dbReference type="SAM" id="MobiDB-lite"/>
    </source>
</evidence>
<evidence type="ECO:0000313" key="3">
    <source>
        <dbReference type="Proteomes" id="UP000001558"/>
    </source>
</evidence>
<organism evidence="2 3">
    <name type="scientific">Shewanella loihica (strain ATCC BAA-1088 / PV-4)</name>
    <dbReference type="NCBI Taxonomy" id="323850"/>
    <lineage>
        <taxon>Bacteria</taxon>
        <taxon>Pseudomonadati</taxon>
        <taxon>Pseudomonadota</taxon>
        <taxon>Gammaproteobacteria</taxon>
        <taxon>Alteromonadales</taxon>
        <taxon>Shewanellaceae</taxon>
        <taxon>Shewanella</taxon>
    </lineage>
</organism>
<dbReference type="OrthoDB" id="5596796at2"/>
<keyword evidence="3" id="KW-1185">Reference proteome</keyword>
<gene>
    <name evidence="2" type="ordered locus">Shew_2166</name>
</gene>
<feature type="region of interest" description="Disordered" evidence="1">
    <location>
        <begin position="416"/>
        <end position="442"/>
    </location>
</feature>
<dbReference type="RefSeq" id="WP_011865964.1">
    <property type="nucleotide sequence ID" value="NC_009092.1"/>
</dbReference>
<sequence precursor="true">MSRRFFTSRSIKWIAGAMAMSLLLLLLLLVLVASQLEYLVKRLANPYLANAGISIESLRLSSSDLMALKLPMAKLKVDGNLVRLDDLELTLAEDWLSAPMGLTQIDSLSVRRAEVSLSQDYFDNLGREQASGASSALNLGALPQIALGEVSFNLLGKQASSLKTQPLGLKLDYLNLDNQGQLTGALSFYQAPLLSLAATLEKTRWQIDSRLEFEPLGRLIGELSMLTSAGQSEPKPDTSPAHQASNVSEASGVSEAPSLSKAPALVTALQDVNQRLTEIFTLSGSLSSRGELDLIKGVLHSSHEFDWLKIQLKRLGGQTLSPELSITVTGQAQAKQESAYLTQSSHAQSSYSRSIQAQSSQSMILGLNGPLNDLHLTLSPTLVTSSTTLEQLGELAGESESIAALLTALKAQSLDEQAHDKQVHDKQAPDMRAPNQRSADEHTTKLSLVLGQEMNGEDALDFSLQDGDLQLGALTAKVETQGLVLAAKLKKARLEKARLEETRLEKDPESKPTSAWQLTGNWQLDAALKQPLCLTLPPYPQTGTGCQDRPKNKTDIDNRLTLAKANLQLEGELDAKQADATDDSTNDSQKNSTLNLTLAGELNLAQPEFNHRDLKVGASQITTEIPAPLNLSLEKGPELKLNLDWQGLKVAINGHHLSWPAIQEMANKEPKAQLTSEQTRTSFGAGHFTFSPGRPLLVELASFMSVTHSPRLTLPQASMAEISITDASRTERAAKPLERELTASEFVLEAAEPLRLDAQALVLPPVGLKVIALAASEQKAVQGKGQEQAQAQVKTTQVKTTQVKTTRVNLDELSLATQSIALTPKATKTDTITGTESAAAKLSQSTLSQSTLSLSPDALLAFPWQSEANYQLTNLKVSEESVRLNKLRRKTLIKLPSASLSQSLHWQGALQTSGSSGTKSYSGPVSEPSKILIQLAGDSNGHYGLTTKEKWNLDGLPFYSEHHLGLTQSLKPRLLTGELTLESDANELMKRLMRMQGASLENPLIGDINLTSQHSLNWLGDKMDFAFALIPEVKLSEGSYNALPFEQAEFTGQCQLDGVKAPNSQTAKLACEPLSLKVAAFNPGVLITDINAHAKLELDLTQGETEAATGAQTGAQTGAELALSGADVKLDARANTLGGEILLPIFNLNLGAPSSAYLVLQGLDLEQLLAAQPQTGIYADGIFDGVLPVQLEHGQVSITNGQLAARAPGGLIKVDDNPAVLQMRLSQPYLDFAFSALEELHYTQLSSSFDMAPNGDALLKVQVKGRAKDIERPIHLNYAQEENMLQLLKSLQIGDRLQSEIERAMAN</sequence>
<dbReference type="EMBL" id="CP000606">
    <property type="protein sequence ID" value="ABO24032.1"/>
    <property type="molecule type" value="Genomic_DNA"/>
</dbReference>
<dbReference type="eggNOG" id="COG2911">
    <property type="taxonomic scope" value="Bacteria"/>
</dbReference>
<dbReference type="KEGG" id="slo:Shew_2166"/>
<dbReference type="STRING" id="323850.Shew_2166"/>
<evidence type="ECO:0000313" key="2">
    <source>
        <dbReference type="EMBL" id="ABO24032.1"/>
    </source>
</evidence>
<dbReference type="Proteomes" id="UP000001558">
    <property type="component" value="Chromosome"/>
</dbReference>
<dbReference type="InterPro" id="IPR021730">
    <property type="entry name" value="YdbH"/>
</dbReference>
<dbReference type="Pfam" id="PF11739">
    <property type="entry name" value="YdbH-like"/>
    <property type="match status" value="1"/>
</dbReference>
<reference evidence="2 3" key="1">
    <citation type="submission" date="2007-03" db="EMBL/GenBank/DDBJ databases">
        <title>Complete sequence of Shewanella loihica PV-4.</title>
        <authorList>
            <consortium name="US DOE Joint Genome Institute"/>
            <person name="Copeland A."/>
            <person name="Lucas S."/>
            <person name="Lapidus A."/>
            <person name="Barry K."/>
            <person name="Detter J.C."/>
            <person name="Glavina del Rio T."/>
            <person name="Hammon N."/>
            <person name="Israni S."/>
            <person name="Dalin E."/>
            <person name="Tice H."/>
            <person name="Pitluck S."/>
            <person name="Chain P."/>
            <person name="Malfatti S."/>
            <person name="Shin M."/>
            <person name="Vergez L."/>
            <person name="Schmutz J."/>
            <person name="Larimer F."/>
            <person name="Land M."/>
            <person name="Hauser L."/>
            <person name="Kyrpides N."/>
            <person name="Mikhailova N."/>
            <person name="Romine M.F."/>
            <person name="Serres G."/>
            <person name="Fredrickson J."/>
            <person name="Tiedje J."/>
            <person name="Richardson P."/>
        </authorList>
    </citation>
    <scope>NUCLEOTIDE SEQUENCE [LARGE SCALE GENOMIC DNA]</scope>
    <source>
        <strain evidence="3">ATCC BAA-1088 / PV-4</strain>
    </source>
</reference>
<feature type="compositionally biased region" description="Basic and acidic residues" evidence="1">
    <location>
        <begin position="416"/>
        <end position="429"/>
    </location>
</feature>
<protein>
    <submittedName>
        <fullName evidence="2">Uncharacterized protein</fullName>
    </submittedName>
</protein>
<feature type="compositionally biased region" description="Polar residues" evidence="1">
    <location>
        <begin position="240"/>
        <end position="251"/>
    </location>
</feature>
<dbReference type="HOGENOM" id="CLU_289652_0_0_6"/>
<proteinExistence type="predicted"/>